<dbReference type="PROSITE" id="PS50088">
    <property type="entry name" value="ANK_REPEAT"/>
    <property type="match status" value="1"/>
</dbReference>
<feature type="chain" id="PRO_5046476536" evidence="4">
    <location>
        <begin position="23"/>
        <end position="392"/>
    </location>
</feature>
<feature type="signal peptide" evidence="4">
    <location>
        <begin position="1"/>
        <end position="22"/>
    </location>
</feature>
<feature type="domain" description="Copper amine oxidase-like N-terminal" evidence="5">
    <location>
        <begin position="37"/>
        <end position="111"/>
    </location>
</feature>
<dbReference type="SMART" id="SM00248">
    <property type="entry name" value="ANK"/>
    <property type="match status" value="3"/>
</dbReference>
<feature type="repeat" description="ANK" evidence="3">
    <location>
        <begin position="289"/>
        <end position="321"/>
    </location>
</feature>
<dbReference type="InterPro" id="IPR012854">
    <property type="entry name" value="Cu_amine_oxidase-like_N"/>
</dbReference>
<organism evidence="6 7">
    <name type="scientific">Paenibacillus chartarius</name>
    <dbReference type="NCBI Taxonomy" id="747481"/>
    <lineage>
        <taxon>Bacteria</taxon>
        <taxon>Bacillati</taxon>
        <taxon>Bacillota</taxon>
        <taxon>Bacilli</taxon>
        <taxon>Bacillales</taxon>
        <taxon>Paenibacillaceae</taxon>
        <taxon>Paenibacillus</taxon>
    </lineage>
</organism>
<accession>A0ABV6DFJ4</accession>
<dbReference type="PANTHER" id="PTHR24189:SF50">
    <property type="entry name" value="ANKYRIN REPEAT AND SOCS BOX PROTEIN 2"/>
    <property type="match status" value="1"/>
</dbReference>
<dbReference type="Pfam" id="PF07833">
    <property type="entry name" value="Cu_amine_oxidN1"/>
    <property type="match status" value="1"/>
</dbReference>
<sequence length="392" mass="42604">MKKILVGFMFGVSLTATTAAYASDAIQAFVFPAKILINGKEKSLDPQYQLLNVNGHAYVPIRYIAENTGISIAYDDNRQSILLAYGNTAITDKNNTSIAVANLLAAPFDVQMNSTKVTGQLTLNASERSYVNATLDFLDQNNQLLGTAIITDEYDQGLNTINIRGTGDVTNFSSVKLTIHDVHPALKSTIDALFLAGKAQDQDKIQDILDALPSTVNEFLLIDFMKWSVPYSNDDRSYLLPFILKRNVNVNIQDNATGYTALMYACSYGIDQINLLIEAGANVTTKANDGTTALSLLVTKGQSELVKRLLTKGADPNVQSADGYTPLLAALTPTFLKYTTETVRTVEYLLDAGANVQVTFPDGTALLDRVNSISDLDIASQIKELLLNHGVK</sequence>
<evidence type="ECO:0000256" key="4">
    <source>
        <dbReference type="SAM" id="SignalP"/>
    </source>
</evidence>
<dbReference type="InterPro" id="IPR036770">
    <property type="entry name" value="Ankyrin_rpt-contain_sf"/>
</dbReference>
<dbReference type="InterPro" id="IPR036582">
    <property type="entry name" value="Mao_N_sf"/>
</dbReference>
<dbReference type="PANTHER" id="PTHR24189">
    <property type="entry name" value="MYOTROPHIN"/>
    <property type="match status" value="1"/>
</dbReference>
<dbReference type="SUPFAM" id="SSF48403">
    <property type="entry name" value="Ankyrin repeat"/>
    <property type="match status" value="1"/>
</dbReference>
<dbReference type="InterPro" id="IPR050745">
    <property type="entry name" value="Multifunctional_regulatory"/>
</dbReference>
<dbReference type="Gene3D" id="1.25.40.20">
    <property type="entry name" value="Ankyrin repeat-containing domain"/>
    <property type="match status" value="1"/>
</dbReference>
<protein>
    <submittedName>
        <fullName evidence="6">Ankyrin repeat domain-containing protein</fullName>
    </submittedName>
</protein>
<dbReference type="InterPro" id="IPR002110">
    <property type="entry name" value="Ankyrin_rpt"/>
</dbReference>
<evidence type="ECO:0000256" key="2">
    <source>
        <dbReference type="ARBA" id="ARBA00023043"/>
    </source>
</evidence>
<dbReference type="SUPFAM" id="SSF55383">
    <property type="entry name" value="Copper amine oxidase, domain N"/>
    <property type="match status" value="1"/>
</dbReference>
<keyword evidence="7" id="KW-1185">Reference proteome</keyword>
<dbReference type="RefSeq" id="WP_377468364.1">
    <property type="nucleotide sequence ID" value="NZ_JBHLWN010000016.1"/>
</dbReference>
<evidence type="ECO:0000313" key="6">
    <source>
        <dbReference type="EMBL" id="MFC0211384.1"/>
    </source>
</evidence>
<keyword evidence="2 3" id="KW-0040">ANK repeat</keyword>
<gene>
    <name evidence="6" type="ORF">ACFFK0_02790</name>
</gene>
<keyword evidence="4" id="KW-0732">Signal</keyword>
<evidence type="ECO:0000256" key="3">
    <source>
        <dbReference type="PROSITE-ProRule" id="PRU00023"/>
    </source>
</evidence>
<dbReference type="Pfam" id="PF12796">
    <property type="entry name" value="Ank_2"/>
    <property type="match status" value="1"/>
</dbReference>
<reference evidence="6 7" key="1">
    <citation type="submission" date="2024-09" db="EMBL/GenBank/DDBJ databases">
        <authorList>
            <person name="Sun Q."/>
            <person name="Mori K."/>
        </authorList>
    </citation>
    <scope>NUCLEOTIDE SEQUENCE [LARGE SCALE GENOMIC DNA]</scope>
    <source>
        <strain evidence="6 7">CCM 7759</strain>
    </source>
</reference>
<evidence type="ECO:0000256" key="1">
    <source>
        <dbReference type="ARBA" id="ARBA00022737"/>
    </source>
</evidence>
<keyword evidence="1" id="KW-0677">Repeat</keyword>
<evidence type="ECO:0000313" key="7">
    <source>
        <dbReference type="Proteomes" id="UP001589776"/>
    </source>
</evidence>
<name>A0ABV6DFJ4_9BACL</name>
<evidence type="ECO:0000259" key="5">
    <source>
        <dbReference type="Pfam" id="PF07833"/>
    </source>
</evidence>
<dbReference type="PROSITE" id="PS50297">
    <property type="entry name" value="ANK_REP_REGION"/>
    <property type="match status" value="1"/>
</dbReference>
<dbReference type="EMBL" id="JBHLWN010000016">
    <property type="protein sequence ID" value="MFC0211384.1"/>
    <property type="molecule type" value="Genomic_DNA"/>
</dbReference>
<dbReference type="Proteomes" id="UP001589776">
    <property type="component" value="Unassembled WGS sequence"/>
</dbReference>
<proteinExistence type="predicted"/>
<comment type="caution">
    <text evidence="6">The sequence shown here is derived from an EMBL/GenBank/DDBJ whole genome shotgun (WGS) entry which is preliminary data.</text>
</comment>